<accession>A0AAD7BSN6</accession>
<proteinExistence type="predicted"/>
<dbReference type="Proteomes" id="UP001221757">
    <property type="component" value="Unassembled WGS sequence"/>
</dbReference>
<name>A0AAD7BSN6_MYCRO</name>
<protein>
    <submittedName>
        <fullName evidence="1">Uncharacterized protein</fullName>
    </submittedName>
</protein>
<evidence type="ECO:0000313" key="2">
    <source>
        <dbReference type="Proteomes" id="UP001221757"/>
    </source>
</evidence>
<organism evidence="1 2">
    <name type="scientific">Mycena rosella</name>
    <name type="common">Pink bonnet</name>
    <name type="synonym">Agaricus rosellus</name>
    <dbReference type="NCBI Taxonomy" id="1033263"/>
    <lineage>
        <taxon>Eukaryota</taxon>
        <taxon>Fungi</taxon>
        <taxon>Dikarya</taxon>
        <taxon>Basidiomycota</taxon>
        <taxon>Agaricomycotina</taxon>
        <taxon>Agaricomycetes</taxon>
        <taxon>Agaricomycetidae</taxon>
        <taxon>Agaricales</taxon>
        <taxon>Marasmiineae</taxon>
        <taxon>Mycenaceae</taxon>
        <taxon>Mycena</taxon>
    </lineage>
</organism>
<dbReference type="EMBL" id="JARKIE010000533">
    <property type="protein sequence ID" value="KAJ7629820.1"/>
    <property type="molecule type" value="Genomic_DNA"/>
</dbReference>
<reference evidence="1" key="1">
    <citation type="submission" date="2023-03" db="EMBL/GenBank/DDBJ databases">
        <title>Massive genome expansion in bonnet fungi (Mycena s.s.) driven by repeated elements and novel gene families across ecological guilds.</title>
        <authorList>
            <consortium name="Lawrence Berkeley National Laboratory"/>
            <person name="Harder C.B."/>
            <person name="Miyauchi S."/>
            <person name="Viragh M."/>
            <person name="Kuo A."/>
            <person name="Thoen E."/>
            <person name="Andreopoulos B."/>
            <person name="Lu D."/>
            <person name="Skrede I."/>
            <person name="Drula E."/>
            <person name="Henrissat B."/>
            <person name="Morin E."/>
            <person name="Kohler A."/>
            <person name="Barry K."/>
            <person name="LaButti K."/>
            <person name="Morin E."/>
            <person name="Salamov A."/>
            <person name="Lipzen A."/>
            <person name="Mereny Z."/>
            <person name="Hegedus B."/>
            <person name="Baldrian P."/>
            <person name="Stursova M."/>
            <person name="Weitz H."/>
            <person name="Taylor A."/>
            <person name="Grigoriev I.V."/>
            <person name="Nagy L.G."/>
            <person name="Martin F."/>
            <person name="Kauserud H."/>
        </authorList>
    </citation>
    <scope>NUCLEOTIDE SEQUENCE</scope>
    <source>
        <strain evidence="1">CBHHK067</strain>
    </source>
</reference>
<keyword evidence="2" id="KW-1185">Reference proteome</keyword>
<sequence length="193" mass="21445">MYEGLRVCARIQSLDAKEEREDAGQKELSRREDVIVAAVNDACGSGDACETEALQRAIERWNTIVTPNLYVALPGGGGSTQCYIATGYLCCGPGLYMLKRCFQMVPVQSLVLIHVRPAAPRACVHREGEKRTASMHRNNTMTQQGHTEPFVCSTTKVTVNQYLNVAGEILLNRCLAFNVQQHEAKRELEHSTY</sequence>
<gene>
    <name evidence="1" type="ORF">B0H17DRAFT_1150479</name>
</gene>
<dbReference type="AlphaFoldDB" id="A0AAD7BSN6"/>
<evidence type="ECO:0000313" key="1">
    <source>
        <dbReference type="EMBL" id="KAJ7629820.1"/>
    </source>
</evidence>
<comment type="caution">
    <text evidence="1">The sequence shown here is derived from an EMBL/GenBank/DDBJ whole genome shotgun (WGS) entry which is preliminary data.</text>
</comment>